<dbReference type="EMBL" id="JBITDC010000012">
    <property type="protein sequence ID" value="MFI5678824.1"/>
    <property type="molecule type" value="Genomic_DNA"/>
</dbReference>
<protein>
    <submittedName>
        <fullName evidence="4">GNAT family N-acetyltransferase</fullName>
        <ecNumber evidence="4">2.3.-.-</ecNumber>
    </submittedName>
</protein>
<dbReference type="EC" id="2.3.-.-" evidence="4"/>
<evidence type="ECO:0000313" key="5">
    <source>
        <dbReference type="Proteomes" id="UP001612415"/>
    </source>
</evidence>
<feature type="compositionally biased region" description="Basic and acidic residues" evidence="2">
    <location>
        <begin position="198"/>
        <end position="208"/>
    </location>
</feature>
<dbReference type="GO" id="GO:0016746">
    <property type="term" value="F:acyltransferase activity"/>
    <property type="evidence" value="ECO:0007669"/>
    <property type="project" value="UniProtKB-KW"/>
</dbReference>
<organism evidence="4 5">
    <name type="scientific">Streptomyces cellulosae</name>
    <dbReference type="NCBI Taxonomy" id="1968"/>
    <lineage>
        <taxon>Bacteria</taxon>
        <taxon>Bacillati</taxon>
        <taxon>Actinomycetota</taxon>
        <taxon>Actinomycetes</taxon>
        <taxon>Kitasatosporales</taxon>
        <taxon>Streptomycetaceae</taxon>
        <taxon>Streptomyces</taxon>
    </lineage>
</organism>
<comment type="caution">
    <text evidence="4">The sequence shown here is derived from an EMBL/GenBank/DDBJ whole genome shotgun (WGS) entry which is preliminary data.</text>
</comment>
<accession>A0ABW7Y8W2</accession>
<reference evidence="4 5" key="1">
    <citation type="submission" date="2024-10" db="EMBL/GenBank/DDBJ databases">
        <title>The Natural Products Discovery Center: Release of the First 8490 Sequenced Strains for Exploring Actinobacteria Biosynthetic Diversity.</title>
        <authorList>
            <person name="Kalkreuter E."/>
            <person name="Kautsar S.A."/>
            <person name="Yang D."/>
            <person name="Bader C.D."/>
            <person name="Teijaro C.N."/>
            <person name="Fluegel L."/>
            <person name="Davis C.M."/>
            <person name="Simpson J.R."/>
            <person name="Lauterbach L."/>
            <person name="Steele A.D."/>
            <person name="Gui C."/>
            <person name="Meng S."/>
            <person name="Li G."/>
            <person name="Viehrig K."/>
            <person name="Ye F."/>
            <person name="Su P."/>
            <person name="Kiefer A.F."/>
            <person name="Nichols A."/>
            <person name="Cepeda A.J."/>
            <person name="Yan W."/>
            <person name="Fan B."/>
            <person name="Jiang Y."/>
            <person name="Adhikari A."/>
            <person name="Zheng C.-J."/>
            <person name="Schuster L."/>
            <person name="Cowan T.M."/>
            <person name="Smanski M.J."/>
            <person name="Chevrette M.G."/>
            <person name="De Carvalho L.P.S."/>
            <person name="Shen B."/>
        </authorList>
    </citation>
    <scope>NUCLEOTIDE SEQUENCE [LARGE SCALE GENOMIC DNA]</scope>
    <source>
        <strain evidence="4 5">NPDC051599</strain>
    </source>
</reference>
<dbReference type="Pfam" id="PF00583">
    <property type="entry name" value="Acetyltransf_1"/>
    <property type="match status" value="1"/>
</dbReference>
<evidence type="ECO:0000256" key="1">
    <source>
        <dbReference type="ARBA" id="ARBA00022679"/>
    </source>
</evidence>
<feature type="domain" description="N-acetyltransferase" evidence="3">
    <location>
        <begin position="8"/>
        <end position="164"/>
    </location>
</feature>
<name>A0ABW7Y8W2_STRCE</name>
<dbReference type="InterPro" id="IPR000182">
    <property type="entry name" value="GNAT_dom"/>
</dbReference>
<evidence type="ECO:0000259" key="3">
    <source>
        <dbReference type="PROSITE" id="PS51186"/>
    </source>
</evidence>
<dbReference type="PROSITE" id="PS51186">
    <property type="entry name" value="GNAT"/>
    <property type="match status" value="1"/>
</dbReference>
<keyword evidence="1 4" id="KW-0808">Transferase</keyword>
<dbReference type="Gene3D" id="3.40.630.30">
    <property type="match status" value="1"/>
</dbReference>
<evidence type="ECO:0000256" key="2">
    <source>
        <dbReference type="SAM" id="MobiDB-lite"/>
    </source>
</evidence>
<dbReference type="PANTHER" id="PTHR13947">
    <property type="entry name" value="GNAT FAMILY N-ACETYLTRANSFERASE"/>
    <property type="match status" value="1"/>
</dbReference>
<dbReference type="InterPro" id="IPR016181">
    <property type="entry name" value="Acyl_CoA_acyltransferase"/>
</dbReference>
<keyword evidence="4" id="KW-0012">Acyltransferase</keyword>
<feature type="region of interest" description="Disordered" evidence="2">
    <location>
        <begin position="168"/>
        <end position="208"/>
    </location>
</feature>
<dbReference type="Proteomes" id="UP001612415">
    <property type="component" value="Unassembled WGS sequence"/>
</dbReference>
<dbReference type="PANTHER" id="PTHR13947:SF37">
    <property type="entry name" value="LD18367P"/>
    <property type="match status" value="1"/>
</dbReference>
<evidence type="ECO:0000313" key="4">
    <source>
        <dbReference type="EMBL" id="MFI5678824.1"/>
    </source>
</evidence>
<dbReference type="SUPFAM" id="SSF55729">
    <property type="entry name" value="Acyl-CoA N-acyltransferases (Nat)"/>
    <property type="match status" value="1"/>
</dbReference>
<sequence>MAATSDTVHITPLTDAEDAEAFQRINAAWISELFSLTDEDRRVLDDPVGQIIAPGGAVLIARTDDDARVGCVALLSYPGDVFELSKMGVTPETQGHGIGNALIRAAVEHAAARGGRRLFLGTNSRLQPAIHLYERAGFRRITKDDLPVDDYYARADILMGMDLTTVNTDAPHHPAGDNGARQARAESLPANVSSSTTDGRHESARSRR</sequence>
<proteinExistence type="predicted"/>
<dbReference type="CDD" id="cd04301">
    <property type="entry name" value="NAT_SF"/>
    <property type="match status" value="1"/>
</dbReference>
<keyword evidence="5" id="KW-1185">Reference proteome</keyword>
<gene>
    <name evidence="4" type="ORF">ACIA8P_29880</name>
</gene>
<dbReference type="RefSeq" id="WP_398659337.1">
    <property type="nucleotide sequence ID" value="NZ_JBITDC010000012.1"/>
</dbReference>
<dbReference type="InterPro" id="IPR050769">
    <property type="entry name" value="NAT_camello-type"/>
</dbReference>